<protein>
    <submittedName>
        <fullName evidence="4">Vacuolar protein sorting-associated protein 13</fullName>
    </submittedName>
</protein>
<dbReference type="PANTHER" id="PTHR16166">
    <property type="entry name" value="VACUOLAR PROTEIN SORTING-ASSOCIATED PROTEIN VPS13"/>
    <property type="match status" value="1"/>
</dbReference>
<feature type="region of interest" description="Disordered" evidence="2">
    <location>
        <begin position="330"/>
        <end position="395"/>
    </location>
</feature>
<dbReference type="InterPro" id="IPR026847">
    <property type="entry name" value="VPS13"/>
</dbReference>
<gene>
    <name evidence="4" type="ORF">KCU98_g21465</name>
</gene>
<organism evidence="4 5">
    <name type="scientific">Aureobasidium melanogenum</name>
    <name type="common">Aureobasidium pullulans var. melanogenum</name>
    <dbReference type="NCBI Taxonomy" id="46634"/>
    <lineage>
        <taxon>Eukaryota</taxon>
        <taxon>Fungi</taxon>
        <taxon>Dikarya</taxon>
        <taxon>Ascomycota</taxon>
        <taxon>Pezizomycotina</taxon>
        <taxon>Dothideomycetes</taxon>
        <taxon>Dothideomycetidae</taxon>
        <taxon>Dothideales</taxon>
        <taxon>Saccotheciaceae</taxon>
        <taxon>Aureobasidium</taxon>
    </lineage>
</organism>
<feature type="compositionally biased region" description="Basic and acidic residues" evidence="2">
    <location>
        <begin position="332"/>
        <end position="347"/>
    </location>
</feature>
<dbReference type="GO" id="GO:0007005">
    <property type="term" value="P:mitochondrion organization"/>
    <property type="evidence" value="ECO:0007669"/>
    <property type="project" value="TreeGrafter"/>
</dbReference>
<evidence type="ECO:0000313" key="5">
    <source>
        <dbReference type="Proteomes" id="UP000729357"/>
    </source>
</evidence>
<feature type="non-terminal residue" evidence="4">
    <location>
        <position position="1"/>
    </location>
</feature>
<dbReference type="Pfam" id="PF25033">
    <property type="entry name" value="VPS13_M"/>
    <property type="match status" value="1"/>
</dbReference>
<reference evidence="4" key="1">
    <citation type="journal article" date="2021" name="J Fungi (Basel)">
        <title>Virulence traits and population genomics of the black yeast Aureobasidium melanogenum.</title>
        <authorList>
            <person name="Cernosa A."/>
            <person name="Sun X."/>
            <person name="Gostincar C."/>
            <person name="Fang C."/>
            <person name="Gunde-Cimerman N."/>
            <person name="Song Z."/>
        </authorList>
    </citation>
    <scope>NUCLEOTIDE SEQUENCE</scope>
    <source>
        <strain evidence="4">EXF-9298</strain>
    </source>
</reference>
<proteinExistence type="inferred from homology"/>
<feature type="domain" description="VPS13-like middle region" evidence="3">
    <location>
        <begin position="60"/>
        <end position="428"/>
    </location>
</feature>
<feature type="non-terminal residue" evidence="4">
    <location>
        <position position="429"/>
    </location>
</feature>
<dbReference type="InterPro" id="IPR056747">
    <property type="entry name" value="VPS13-like_M"/>
</dbReference>
<dbReference type="GO" id="GO:0045324">
    <property type="term" value="P:late endosome to vacuole transport"/>
    <property type="evidence" value="ECO:0007669"/>
    <property type="project" value="TreeGrafter"/>
</dbReference>
<evidence type="ECO:0000256" key="1">
    <source>
        <dbReference type="ARBA" id="ARBA00006545"/>
    </source>
</evidence>
<evidence type="ECO:0000256" key="2">
    <source>
        <dbReference type="SAM" id="MobiDB-lite"/>
    </source>
</evidence>
<dbReference type="AlphaFoldDB" id="A0A9P8F135"/>
<accession>A0A9P8F135</accession>
<comment type="caution">
    <text evidence="4">The sequence shown here is derived from an EMBL/GenBank/DDBJ whole genome shotgun (WGS) entry which is preliminary data.</text>
</comment>
<evidence type="ECO:0000313" key="4">
    <source>
        <dbReference type="EMBL" id="KAG9925507.1"/>
    </source>
</evidence>
<sequence length="429" mass="46848">VSGDSDNKEEEQPQSPTHLGPEIGSDDDTWTKLDLVFKVGTIGLELISSKPTKPVGDLAASSLSKFSLNETHVKLRMVSDGSLESELLVQSFTITDTRTHEKNKFRKIMSLINTDVKQQFMASVSISGGKERNLIALLTIDSPRIILALDYLFAVQHFVNAGLTPDEPLIILDEDESSAGEEDVASMSTSTDVAGAQQPETKSTEDASAMSVSFRVNIVDAQIILIANPAITNSEAIVLGSKQILVSQQHVTAVQVDKLGMFLCRMDKFDTTQLRILDDFSVQTSVDMRSENKQSQLMSIMVEIEPLVLRLSLRDILLAMQIVNKASAMSANDDRELAKEGPSKIDQLKAPSNRPKSGRAPSSAQKPRANTIATKKSHVTAAPKAPTEPQGSAMLKREEMKVNLQGIRVVLIGDLHELPMLDWSVKNFA</sequence>
<dbReference type="GO" id="GO:0045053">
    <property type="term" value="P:protein retention in Golgi apparatus"/>
    <property type="evidence" value="ECO:0007669"/>
    <property type="project" value="TreeGrafter"/>
</dbReference>
<reference evidence="4" key="2">
    <citation type="submission" date="2021-08" db="EMBL/GenBank/DDBJ databases">
        <authorList>
            <person name="Gostincar C."/>
            <person name="Sun X."/>
            <person name="Song Z."/>
            <person name="Gunde-Cimerman N."/>
        </authorList>
    </citation>
    <scope>NUCLEOTIDE SEQUENCE</scope>
    <source>
        <strain evidence="4">EXF-9298</strain>
    </source>
</reference>
<keyword evidence="5" id="KW-1185">Reference proteome</keyword>
<dbReference type="EMBL" id="JAHFXS010007517">
    <property type="protein sequence ID" value="KAG9925507.1"/>
    <property type="molecule type" value="Genomic_DNA"/>
</dbReference>
<evidence type="ECO:0000259" key="3">
    <source>
        <dbReference type="Pfam" id="PF25033"/>
    </source>
</evidence>
<dbReference type="GO" id="GO:0006623">
    <property type="term" value="P:protein targeting to vacuole"/>
    <property type="evidence" value="ECO:0007669"/>
    <property type="project" value="TreeGrafter"/>
</dbReference>
<name>A0A9P8F135_AURME</name>
<comment type="similarity">
    <text evidence="1">Belongs to the VPS13 family.</text>
</comment>
<feature type="region of interest" description="Disordered" evidence="2">
    <location>
        <begin position="1"/>
        <end position="26"/>
    </location>
</feature>
<feature type="region of interest" description="Disordered" evidence="2">
    <location>
        <begin position="181"/>
        <end position="206"/>
    </location>
</feature>
<dbReference type="Proteomes" id="UP000729357">
    <property type="component" value="Unassembled WGS sequence"/>
</dbReference>
<dbReference type="PANTHER" id="PTHR16166:SF93">
    <property type="entry name" value="INTERMEMBRANE LIPID TRANSFER PROTEIN VPS13"/>
    <property type="match status" value="1"/>
</dbReference>